<dbReference type="Gene3D" id="3.40.50.2300">
    <property type="match status" value="1"/>
</dbReference>
<dbReference type="RefSeq" id="WP_144888988.1">
    <property type="nucleotide sequence ID" value="NZ_VLKO01000001.1"/>
</dbReference>
<feature type="modified residue" description="4-aspartylphosphate" evidence="1">
    <location>
        <position position="59"/>
    </location>
</feature>
<dbReference type="InterPro" id="IPR052893">
    <property type="entry name" value="TCS_response_regulator"/>
</dbReference>
<dbReference type="EMBL" id="VLKO01000001">
    <property type="protein sequence ID" value="TWI03197.1"/>
    <property type="molecule type" value="Genomic_DNA"/>
</dbReference>
<accession>A0ABY3FMZ9</accession>
<sequence>MSKTIFIIDDDPVFSFIVEKMMIKVDSTLTIILCKDGKIGLEKIFGHQGDLSECIVLLDINMPVLDGWGFLDQIQSEQFSEYHNIPLYILSSSTDKVDIERSSQHSIVKKFYYKPLSSVDIVEILNFNNIQSERF</sequence>
<dbReference type="InterPro" id="IPR001789">
    <property type="entry name" value="Sig_transdc_resp-reg_receiver"/>
</dbReference>
<dbReference type="Proteomes" id="UP000317519">
    <property type="component" value="Unassembled WGS sequence"/>
</dbReference>
<feature type="domain" description="Response regulatory" evidence="2">
    <location>
        <begin position="4"/>
        <end position="129"/>
    </location>
</feature>
<evidence type="ECO:0000313" key="3">
    <source>
        <dbReference type="EMBL" id="TWI03197.1"/>
    </source>
</evidence>
<reference evidence="3 4" key="1">
    <citation type="journal article" date="2015" name="Stand. Genomic Sci.">
        <title>Genomic Encyclopedia of Bacterial and Archaeal Type Strains, Phase III: the genomes of soil and plant-associated and newly described type strains.</title>
        <authorList>
            <person name="Whitman W.B."/>
            <person name="Woyke T."/>
            <person name="Klenk H.P."/>
            <person name="Zhou Y."/>
            <person name="Lilburn T.G."/>
            <person name="Beck B.J."/>
            <person name="De Vos P."/>
            <person name="Vandamme P."/>
            <person name="Eisen J.A."/>
            <person name="Garrity G."/>
            <person name="Hugenholtz P."/>
            <person name="Kyrpides N.C."/>
        </authorList>
    </citation>
    <scope>NUCLEOTIDE SEQUENCE [LARGE SCALE GENOMIC DNA]</scope>
    <source>
        <strain evidence="3 4">CGMCC 1.6847</strain>
    </source>
</reference>
<proteinExistence type="predicted"/>
<keyword evidence="1" id="KW-0597">Phosphoprotein</keyword>
<dbReference type="PANTHER" id="PTHR44520">
    <property type="entry name" value="RESPONSE REGULATOR RCP1-RELATED"/>
    <property type="match status" value="1"/>
</dbReference>
<evidence type="ECO:0000256" key="1">
    <source>
        <dbReference type="PROSITE-ProRule" id="PRU00169"/>
    </source>
</evidence>
<comment type="caution">
    <text evidence="3">The sequence shown here is derived from an EMBL/GenBank/DDBJ whole genome shotgun (WGS) entry which is preliminary data.</text>
</comment>
<dbReference type="Pfam" id="PF00072">
    <property type="entry name" value="Response_reg"/>
    <property type="match status" value="1"/>
</dbReference>
<protein>
    <submittedName>
        <fullName evidence="3">Response regulator receiver domain-containing protein</fullName>
    </submittedName>
</protein>
<dbReference type="InterPro" id="IPR011006">
    <property type="entry name" value="CheY-like_superfamily"/>
</dbReference>
<dbReference type="PANTHER" id="PTHR44520:SF2">
    <property type="entry name" value="RESPONSE REGULATOR RCP1"/>
    <property type="match status" value="1"/>
</dbReference>
<dbReference type="PROSITE" id="PS50110">
    <property type="entry name" value="RESPONSE_REGULATORY"/>
    <property type="match status" value="1"/>
</dbReference>
<organism evidence="3 4">
    <name type="scientific">Flavobacterium tiangeerense</name>
    <dbReference type="NCBI Taxonomy" id="459471"/>
    <lineage>
        <taxon>Bacteria</taxon>
        <taxon>Pseudomonadati</taxon>
        <taxon>Bacteroidota</taxon>
        <taxon>Flavobacteriia</taxon>
        <taxon>Flavobacteriales</taxon>
        <taxon>Flavobacteriaceae</taxon>
        <taxon>Flavobacterium</taxon>
    </lineage>
</organism>
<dbReference type="SUPFAM" id="SSF52172">
    <property type="entry name" value="CheY-like"/>
    <property type="match status" value="1"/>
</dbReference>
<gene>
    <name evidence="3" type="ORF">IQ05_00127</name>
</gene>
<evidence type="ECO:0000313" key="4">
    <source>
        <dbReference type="Proteomes" id="UP000317519"/>
    </source>
</evidence>
<dbReference type="SMART" id="SM00448">
    <property type="entry name" value="REC"/>
    <property type="match status" value="1"/>
</dbReference>
<evidence type="ECO:0000259" key="2">
    <source>
        <dbReference type="PROSITE" id="PS50110"/>
    </source>
</evidence>
<keyword evidence="4" id="KW-1185">Reference proteome</keyword>
<name>A0ABY3FMZ9_9FLAO</name>